<organism evidence="2 3">
    <name type="scientific">Rotaria magnacalcarata</name>
    <dbReference type="NCBI Taxonomy" id="392030"/>
    <lineage>
        <taxon>Eukaryota</taxon>
        <taxon>Metazoa</taxon>
        <taxon>Spiralia</taxon>
        <taxon>Gnathifera</taxon>
        <taxon>Rotifera</taxon>
        <taxon>Eurotatoria</taxon>
        <taxon>Bdelloidea</taxon>
        <taxon>Philodinida</taxon>
        <taxon>Philodinidae</taxon>
        <taxon>Rotaria</taxon>
    </lineage>
</organism>
<evidence type="ECO:0000259" key="1">
    <source>
        <dbReference type="Pfam" id="PF08393"/>
    </source>
</evidence>
<dbReference type="AlphaFoldDB" id="A0A8S2T586"/>
<dbReference type="InterPro" id="IPR013602">
    <property type="entry name" value="Dynein_heavy_linker"/>
</dbReference>
<accession>A0A8S2T586</accession>
<evidence type="ECO:0000313" key="3">
    <source>
        <dbReference type="Proteomes" id="UP000676336"/>
    </source>
</evidence>
<feature type="domain" description="Dynein heavy chain linker" evidence="1">
    <location>
        <begin position="1"/>
        <end position="35"/>
    </location>
</feature>
<evidence type="ECO:0000313" key="2">
    <source>
        <dbReference type="EMBL" id="CAF4263101.1"/>
    </source>
</evidence>
<gene>
    <name evidence="2" type="ORF">SMN809_LOCUS24503</name>
</gene>
<sequence length="51" mass="5855">LSSVDDIQTILDDHIVKTQTMKGSPFIKPFEHEIKVSFEIHHGDRSLSETF</sequence>
<dbReference type="Pfam" id="PF08393">
    <property type="entry name" value="DHC_N2"/>
    <property type="match status" value="1"/>
</dbReference>
<proteinExistence type="predicted"/>
<dbReference type="Proteomes" id="UP000676336">
    <property type="component" value="Unassembled WGS sequence"/>
</dbReference>
<dbReference type="Gene3D" id="1.20.140.100">
    <property type="entry name" value="Dynein heavy chain, N-terminal domain 2"/>
    <property type="match status" value="1"/>
</dbReference>
<name>A0A8S2T586_9BILA</name>
<comment type="caution">
    <text evidence="2">The sequence shown here is derived from an EMBL/GenBank/DDBJ whole genome shotgun (WGS) entry which is preliminary data.</text>
</comment>
<reference evidence="2" key="1">
    <citation type="submission" date="2021-02" db="EMBL/GenBank/DDBJ databases">
        <authorList>
            <person name="Nowell W R."/>
        </authorList>
    </citation>
    <scope>NUCLEOTIDE SEQUENCE</scope>
</reference>
<protein>
    <recommendedName>
        <fullName evidence="1">Dynein heavy chain linker domain-containing protein</fullName>
    </recommendedName>
</protein>
<dbReference type="InterPro" id="IPR042222">
    <property type="entry name" value="Dynein_2_N"/>
</dbReference>
<feature type="non-terminal residue" evidence="2">
    <location>
        <position position="1"/>
    </location>
</feature>
<dbReference type="EMBL" id="CAJOBI010029134">
    <property type="protein sequence ID" value="CAF4263101.1"/>
    <property type="molecule type" value="Genomic_DNA"/>
</dbReference>